<feature type="chain" id="PRO_5021474113" evidence="2">
    <location>
        <begin position="25"/>
        <end position="175"/>
    </location>
</feature>
<dbReference type="InterPro" id="IPR012347">
    <property type="entry name" value="Ferritin-like"/>
</dbReference>
<gene>
    <name evidence="4" type="ORF">FIV34_03250</name>
</gene>
<evidence type="ECO:0000256" key="2">
    <source>
        <dbReference type="SAM" id="SignalP"/>
    </source>
</evidence>
<dbReference type="InterPro" id="IPR025419">
    <property type="entry name" value="DUF4142"/>
</dbReference>
<feature type="domain" description="DUF4142" evidence="3">
    <location>
        <begin position="36"/>
        <end position="172"/>
    </location>
</feature>
<accession>A0A4Y5Z0D6</accession>
<name>A0A4Y5Z0D6_9GAMM</name>
<organism evidence="4 5">
    <name type="scientific">Luteibacter pinisoli</name>
    <dbReference type="NCBI Taxonomy" id="2589080"/>
    <lineage>
        <taxon>Bacteria</taxon>
        <taxon>Pseudomonadati</taxon>
        <taxon>Pseudomonadota</taxon>
        <taxon>Gammaproteobacteria</taxon>
        <taxon>Lysobacterales</taxon>
        <taxon>Rhodanobacteraceae</taxon>
        <taxon>Luteibacter</taxon>
    </lineage>
</organism>
<dbReference type="EMBL" id="CP041046">
    <property type="protein sequence ID" value="QDE38286.1"/>
    <property type="molecule type" value="Genomic_DNA"/>
</dbReference>
<dbReference type="Proteomes" id="UP000316093">
    <property type="component" value="Chromosome"/>
</dbReference>
<sequence length="175" mass="18784">MAHRLPRLLLTAALATTLPLAALAAQEKDSKGGTPTDAGFYQNATGANVSEVELSKLALAQGSSAKVKQFAQHMVDDHTKANDKLTSLGSGDRGYATTTEPPPEAQKDINALKMLNGKDFDREYAKVMVADHEKAVAIFEVEVEKGSNPELKAFAKETLPTLKQHLKMAKALPTK</sequence>
<feature type="region of interest" description="Disordered" evidence="1">
    <location>
        <begin position="81"/>
        <end position="104"/>
    </location>
</feature>
<evidence type="ECO:0000256" key="1">
    <source>
        <dbReference type="SAM" id="MobiDB-lite"/>
    </source>
</evidence>
<keyword evidence="5" id="KW-1185">Reference proteome</keyword>
<evidence type="ECO:0000313" key="4">
    <source>
        <dbReference type="EMBL" id="QDE38286.1"/>
    </source>
</evidence>
<dbReference type="KEGG" id="lpy:FIV34_03250"/>
<dbReference type="PANTHER" id="PTHR38593:SF1">
    <property type="entry name" value="BLR2558 PROTEIN"/>
    <property type="match status" value="1"/>
</dbReference>
<evidence type="ECO:0000259" key="3">
    <source>
        <dbReference type="Pfam" id="PF13628"/>
    </source>
</evidence>
<evidence type="ECO:0000313" key="5">
    <source>
        <dbReference type="Proteomes" id="UP000316093"/>
    </source>
</evidence>
<protein>
    <submittedName>
        <fullName evidence="4">DUF4142 domain-containing protein</fullName>
    </submittedName>
</protein>
<dbReference type="PANTHER" id="PTHR38593">
    <property type="entry name" value="BLR2558 PROTEIN"/>
    <property type="match status" value="1"/>
</dbReference>
<feature type="signal peptide" evidence="2">
    <location>
        <begin position="1"/>
        <end position="24"/>
    </location>
</feature>
<dbReference type="AlphaFoldDB" id="A0A4Y5Z0D6"/>
<keyword evidence="2" id="KW-0732">Signal</keyword>
<dbReference type="OrthoDB" id="118677at2"/>
<reference evidence="4 5" key="1">
    <citation type="submission" date="2019-06" db="EMBL/GenBank/DDBJ databases">
        <title>A complete genome sequence for Luteibacter pinisoli MAH-14.</title>
        <authorList>
            <person name="Baltrus D.A."/>
        </authorList>
    </citation>
    <scope>NUCLEOTIDE SEQUENCE [LARGE SCALE GENOMIC DNA]</scope>
    <source>
        <strain evidence="4 5">MAH-14</strain>
    </source>
</reference>
<proteinExistence type="predicted"/>
<dbReference type="Pfam" id="PF13628">
    <property type="entry name" value="DUF4142"/>
    <property type="match status" value="1"/>
</dbReference>
<dbReference type="RefSeq" id="WP_139979631.1">
    <property type="nucleotide sequence ID" value="NZ_CP041046.1"/>
</dbReference>
<dbReference type="Gene3D" id="1.20.1260.10">
    <property type="match status" value="1"/>
</dbReference>